<name>A0A420EHB7_9ALTE</name>
<organism evidence="2 3">
    <name type="scientific">Alginatibacterium sediminis</name>
    <dbReference type="NCBI Taxonomy" id="2164068"/>
    <lineage>
        <taxon>Bacteria</taxon>
        <taxon>Pseudomonadati</taxon>
        <taxon>Pseudomonadota</taxon>
        <taxon>Gammaproteobacteria</taxon>
        <taxon>Alteromonadales</taxon>
        <taxon>Alteromonadaceae</taxon>
        <taxon>Alginatibacterium</taxon>
    </lineage>
</organism>
<evidence type="ECO:0000256" key="1">
    <source>
        <dbReference type="SAM" id="SignalP"/>
    </source>
</evidence>
<protein>
    <submittedName>
        <fullName evidence="2">Uncharacterized protein</fullName>
    </submittedName>
</protein>
<comment type="caution">
    <text evidence="2">The sequence shown here is derived from an EMBL/GenBank/DDBJ whole genome shotgun (WGS) entry which is preliminary data.</text>
</comment>
<evidence type="ECO:0000313" key="3">
    <source>
        <dbReference type="Proteomes" id="UP000286482"/>
    </source>
</evidence>
<proteinExistence type="predicted"/>
<keyword evidence="3" id="KW-1185">Reference proteome</keyword>
<keyword evidence="1" id="KW-0732">Signal</keyword>
<feature type="signal peptide" evidence="1">
    <location>
        <begin position="1"/>
        <end position="20"/>
    </location>
</feature>
<accession>A0A420EHB7</accession>
<dbReference type="OrthoDB" id="117166at2"/>
<dbReference type="Proteomes" id="UP000286482">
    <property type="component" value="Unassembled WGS sequence"/>
</dbReference>
<dbReference type="RefSeq" id="WP_120354061.1">
    <property type="nucleotide sequence ID" value="NZ_RAQO01000004.1"/>
</dbReference>
<reference evidence="2 3" key="1">
    <citation type="submission" date="2018-09" db="EMBL/GenBank/DDBJ databases">
        <authorList>
            <person name="Wang Z."/>
        </authorList>
    </citation>
    <scope>NUCLEOTIDE SEQUENCE [LARGE SCALE GENOMIC DNA]</scope>
    <source>
        <strain evidence="2 3">ALS 81</strain>
    </source>
</reference>
<gene>
    <name evidence="2" type="ORF">DBZ36_06305</name>
</gene>
<sequence length="256" mass="28282">MKIKAIVVLTGLLLSQNAYADWESIKKSAEKLGQDISQSSKKTWKEVSSSASEYWQSFSQWSSDTYNKAGAWTNESVETGKSWLAEADQAVSDMLAEDDPKQEQKAIDTMADTALIRLFNTTASAKHLFDQSYGFAVFDSRQFSLEQLAKQGSGVARVKGSQQTYYLKMTGLPITQGGAIKFYQQVILFEDQQSFDSFVEQGWQANSDAALVKPSESSTLSATFVDGKVIYMIDDEGYIVNQSILGSQYGAAQQPN</sequence>
<dbReference type="AlphaFoldDB" id="A0A420EHB7"/>
<dbReference type="EMBL" id="RAQO01000004">
    <property type="protein sequence ID" value="RKF20057.1"/>
    <property type="molecule type" value="Genomic_DNA"/>
</dbReference>
<feature type="chain" id="PRO_5019452492" evidence="1">
    <location>
        <begin position="21"/>
        <end position="256"/>
    </location>
</feature>
<evidence type="ECO:0000313" key="2">
    <source>
        <dbReference type="EMBL" id="RKF20057.1"/>
    </source>
</evidence>